<proteinExistence type="predicted"/>
<dbReference type="InterPro" id="IPR050510">
    <property type="entry name" value="Cation_transp_ATPase_P-type"/>
</dbReference>
<dbReference type="Gene3D" id="3.40.50.1000">
    <property type="entry name" value="HAD superfamily/HAD-like"/>
    <property type="match status" value="1"/>
</dbReference>
<dbReference type="Pfam" id="PF00689">
    <property type="entry name" value="Cation_ATPase_C"/>
    <property type="match status" value="1"/>
</dbReference>
<protein>
    <submittedName>
        <fullName evidence="9">HAD-IC family P-type ATPase</fullName>
    </submittedName>
</protein>
<reference evidence="10" key="1">
    <citation type="journal article" date="2019" name="Int. J. Syst. Evol. Microbiol.">
        <title>The Global Catalogue of Microorganisms (GCM) 10K type strain sequencing project: providing services to taxonomists for standard genome sequencing and annotation.</title>
        <authorList>
            <consortium name="The Broad Institute Genomics Platform"/>
            <consortium name="The Broad Institute Genome Sequencing Center for Infectious Disease"/>
            <person name="Wu L."/>
            <person name="Ma J."/>
        </authorList>
    </citation>
    <scope>NUCLEOTIDE SEQUENCE [LARGE SCALE GENOMIC DNA]</scope>
    <source>
        <strain evidence="10">CGMCC 1.15399</strain>
    </source>
</reference>
<evidence type="ECO:0000256" key="7">
    <source>
        <dbReference type="SAM" id="Phobius"/>
    </source>
</evidence>
<feature type="non-terminal residue" evidence="9">
    <location>
        <position position="1"/>
    </location>
</feature>
<dbReference type="PANTHER" id="PTHR43294:SF21">
    <property type="entry name" value="CATION TRANSPORTING ATPASE"/>
    <property type="match status" value="1"/>
</dbReference>
<dbReference type="InterPro" id="IPR023214">
    <property type="entry name" value="HAD_sf"/>
</dbReference>
<evidence type="ECO:0000256" key="6">
    <source>
        <dbReference type="ARBA" id="ARBA00049360"/>
    </source>
</evidence>
<dbReference type="PRINTS" id="PR00119">
    <property type="entry name" value="CATATPASE"/>
</dbReference>
<evidence type="ECO:0000313" key="9">
    <source>
        <dbReference type="EMBL" id="MFD1545100.1"/>
    </source>
</evidence>
<dbReference type="Pfam" id="PF13246">
    <property type="entry name" value="Cation_ATPase"/>
    <property type="match status" value="1"/>
</dbReference>
<feature type="non-terminal residue" evidence="9">
    <location>
        <position position="350"/>
    </location>
</feature>
<dbReference type="Gene3D" id="1.20.1110.10">
    <property type="entry name" value="Calcium-transporting ATPase, transmembrane domain"/>
    <property type="match status" value="1"/>
</dbReference>
<comment type="catalytic activity">
    <reaction evidence="6">
        <text>ATP + H2O = ADP + phosphate + H(+)</text>
        <dbReference type="Rhea" id="RHEA:13065"/>
        <dbReference type="ChEBI" id="CHEBI:15377"/>
        <dbReference type="ChEBI" id="CHEBI:15378"/>
        <dbReference type="ChEBI" id="CHEBI:30616"/>
        <dbReference type="ChEBI" id="CHEBI:43474"/>
        <dbReference type="ChEBI" id="CHEBI:456216"/>
    </reaction>
</comment>
<dbReference type="PANTHER" id="PTHR43294">
    <property type="entry name" value="SODIUM/POTASSIUM-TRANSPORTING ATPASE SUBUNIT ALPHA"/>
    <property type="match status" value="1"/>
</dbReference>
<evidence type="ECO:0000259" key="8">
    <source>
        <dbReference type="Pfam" id="PF00689"/>
    </source>
</evidence>
<accession>A0ABW4GR22</accession>
<dbReference type="InterPro" id="IPR023299">
    <property type="entry name" value="ATPase_P-typ_cyto_dom_N"/>
</dbReference>
<dbReference type="InterPro" id="IPR036412">
    <property type="entry name" value="HAD-like_sf"/>
</dbReference>
<evidence type="ECO:0000256" key="1">
    <source>
        <dbReference type="ARBA" id="ARBA00004651"/>
    </source>
</evidence>
<comment type="subcellular location">
    <subcellularLocation>
        <location evidence="1">Cell membrane</location>
        <topology evidence="1">Multi-pass membrane protein</topology>
    </subcellularLocation>
</comment>
<evidence type="ECO:0000256" key="4">
    <source>
        <dbReference type="ARBA" id="ARBA00022989"/>
    </source>
</evidence>
<feature type="domain" description="Cation-transporting P-type ATPase C-terminal" evidence="8">
    <location>
        <begin position="312"/>
        <end position="349"/>
    </location>
</feature>
<evidence type="ECO:0000256" key="3">
    <source>
        <dbReference type="ARBA" id="ARBA00022692"/>
    </source>
</evidence>
<dbReference type="InterPro" id="IPR001757">
    <property type="entry name" value="P_typ_ATPase"/>
</dbReference>
<evidence type="ECO:0000256" key="2">
    <source>
        <dbReference type="ARBA" id="ARBA00022475"/>
    </source>
</evidence>
<dbReference type="Proteomes" id="UP001597097">
    <property type="component" value="Unassembled WGS sequence"/>
</dbReference>
<gene>
    <name evidence="9" type="ORF">ACFSJ0_49230</name>
</gene>
<dbReference type="RefSeq" id="WP_378625495.1">
    <property type="nucleotide sequence ID" value="NZ_JBHUCM010000046.1"/>
</dbReference>
<dbReference type="InterPro" id="IPR006068">
    <property type="entry name" value="ATPase_P-typ_cation-transptr_C"/>
</dbReference>
<organism evidence="9 10">
    <name type="scientific">Nonomuraea guangzhouensis</name>
    <dbReference type="NCBI Taxonomy" id="1291555"/>
    <lineage>
        <taxon>Bacteria</taxon>
        <taxon>Bacillati</taxon>
        <taxon>Actinomycetota</taxon>
        <taxon>Actinomycetes</taxon>
        <taxon>Streptosporangiales</taxon>
        <taxon>Streptosporangiaceae</taxon>
        <taxon>Nonomuraea</taxon>
    </lineage>
</organism>
<feature type="transmembrane region" description="Helical" evidence="7">
    <location>
        <begin position="287"/>
        <end position="315"/>
    </location>
</feature>
<comment type="caution">
    <text evidence="9">The sequence shown here is derived from an EMBL/GenBank/DDBJ whole genome shotgun (WGS) entry which is preliminary data.</text>
</comment>
<dbReference type="SUPFAM" id="SSF56784">
    <property type="entry name" value="HAD-like"/>
    <property type="match status" value="1"/>
</dbReference>
<sequence>RHPGQEWTALGDPTEAALLAAAAKLGLDRADLQGRFPRVAEHPFDSDRKRMSTVHRLPGGRGRVICKGAPEALLHPPVLLDDPALLARAAERAEQLARAGYRVMAVAGTDLNTVPLNAVPQTARESGLSLLGLVAILDPPRPAAATAIAACQQAGIRPLLITGDHPGTARAVATELGIIAAGDPVVDCRDPGALDQTGAGVYARATPGQKLEIIQDLRDRGDTLAMTGDGVNDGPALRRADIGVAMGKRGTEVARQAADLVLADDNLDTVVAAVEEGRRVYANIRRFLVYGLSGGAAEIAVMLLGPFAGLALPLLPAQILWINLLTHGLPGVALGGEPAIPAAMTSPPRP</sequence>
<keyword evidence="3 7" id="KW-0812">Transmembrane</keyword>
<keyword evidence="10" id="KW-1185">Reference proteome</keyword>
<name>A0ABW4GR22_9ACTN</name>
<dbReference type="Gene3D" id="3.40.1110.10">
    <property type="entry name" value="Calcium-transporting ATPase, cytoplasmic domain N"/>
    <property type="match status" value="1"/>
</dbReference>
<keyword evidence="4 7" id="KW-1133">Transmembrane helix</keyword>
<dbReference type="PRINTS" id="PR00120">
    <property type="entry name" value="HATPASE"/>
</dbReference>
<keyword evidence="5 7" id="KW-0472">Membrane</keyword>
<dbReference type="NCBIfam" id="TIGR01494">
    <property type="entry name" value="ATPase_P-type"/>
    <property type="match status" value="1"/>
</dbReference>
<dbReference type="EMBL" id="JBHUCM010000046">
    <property type="protein sequence ID" value="MFD1545100.1"/>
    <property type="molecule type" value="Genomic_DNA"/>
</dbReference>
<keyword evidence="2" id="KW-1003">Cell membrane</keyword>
<evidence type="ECO:0000313" key="10">
    <source>
        <dbReference type="Proteomes" id="UP001597097"/>
    </source>
</evidence>
<evidence type="ECO:0000256" key="5">
    <source>
        <dbReference type="ARBA" id="ARBA00023136"/>
    </source>
</evidence>